<dbReference type="InterPro" id="IPR002826">
    <property type="entry name" value="MptE-like"/>
</dbReference>
<feature type="repeat" description="TPR" evidence="1">
    <location>
        <begin position="789"/>
        <end position="822"/>
    </location>
</feature>
<dbReference type="InterPro" id="IPR011990">
    <property type="entry name" value="TPR-like_helical_dom_sf"/>
</dbReference>
<dbReference type="RefSeq" id="WP_085442111.1">
    <property type="nucleotide sequence ID" value="NZ_LVJN01000019.1"/>
</dbReference>
<gene>
    <name evidence="3" type="ORF">MAIT1_03759</name>
</gene>
<comment type="caution">
    <text evidence="3">The sequence shown here is derived from an EMBL/GenBank/DDBJ whole genome shotgun (WGS) entry which is preliminary data.</text>
</comment>
<evidence type="ECO:0000256" key="1">
    <source>
        <dbReference type="PROSITE-ProRule" id="PRU00339"/>
    </source>
</evidence>
<keyword evidence="4" id="KW-1185">Reference proteome</keyword>
<dbReference type="EMBL" id="LVJN01000019">
    <property type="protein sequence ID" value="OSM03993.1"/>
    <property type="molecule type" value="Genomic_DNA"/>
</dbReference>
<evidence type="ECO:0000313" key="3">
    <source>
        <dbReference type="EMBL" id="OSM03993.1"/>
    </source>
</evidence>
<proteinExistence type="predicted"/>
<dbReference type="Pfam" id="PF14559">
    <property type="entry name" value="TPR_19"/>
    <property type="match status" value="1"/>
</dbReference>
<dbReference type="STRING" id="1434232.MAIT1_03759"/>
<dbReference type="Pfam" id="PF01973">
    <property type="entry name" value="MptE-like"/>
    <property type="match status" value="1"/>
</dbReference>
<evidence type="ECO:0000259" key="2">
    <source>
        <dbReference type="Pfam" id="PF01973"/>
    </source>
</evidence>
<keyword evidence="1" id="KW-0802">TPR repeat</keyword>
<dbReference type="AlphaFoldDB" id="A0A1Y2K4T6"/>
<dbReference type="InterPro" id="IPR019734">
    <property type="entry name" value="TPR_rpt"/>
</dbReference>
<accession>A0A1Y2K4T6</accession>
<dbReference type="PANTHER" id="PTHR41786">
    <property type="entry name" value="MOTILITY ACCESSORY FACTOR MAF"/>
    <property type="match status" value="1"/>
</dbReference>
<dbReference type="OrthoDB" id="7254531at2"/>
<dbReference type="Proteomes" id="UP000194003">
    <property type="component" value="Unassembled WGS sequence"/>
</dbReference>
<dbReference type="Gene3D" id="1.25.40.10">
    <property type="entry name" value="Tetratricopeptide repeat domain"/>
    <property type="match status" value="1"/>
</dbReference>
<dbReference type="SUPFAM" id="SSF48452">
    <property type="entry name" value="TPR-like"/>
    <property type="match status" value="1"/>
</dbReference>
<dbReference type="PANTHER" id="PTHR41786:SF1">
    <property type="entry name" value="6-HYDROXYMETHYLPTERIN DIPHOSPHOKINASE MPTE-LIKE DOMAIN-CONTAINING PROTEIN"/>
    <property type="match status" value="1"/>
</dbReference>
<dbReference type="PROSITE" id="PS50005">
    <property type="entry name" value="TPR"/>
    <property type="match status" value="1"/>
</dbReference>
<sequence length="837" mass="95308">MSEIDAQTDAPPLDFGPFLTNGFGDRYLPAINREAFSRLGAMAFYKGHFGEELEREDHLFVCVGTDGGLLIRYVIDRGVPPGSRFLFIDFPEMIERLREEGLEADDLPKRIHLISPENWAEFAIKECSASDYLYLDNMAQTKSIAVLDAEFAPYLDLWHQVNNEIQQLRTHINMSVGTQIFMLRCLENLPENHTPTICLRDSMKGRAAALLAGGPSLDEALPWVKANRDRLVVLAVSRLAKKLQNAGIVPDIVFAIDPHDIAFFAAREMLEAYERTLFVNMYHCSSLLVGQWRGRRAYIGTLFPWECELNPDNPVFPGITVSHQALGTAVQMGFEQVVLCGFDLCFSKEGFTHVAGTVESAHGPFMEQTQYQVETNGGWMAETRHDFFNAIPSLSLLAQAGEANGTHVLNPSPAAARIDSVEHVPWEKISLPEPFDAWQTLLDTLPPDTPAARLEHYNIVLKELDRARAEMQKVRKLAVEGIECNARFFGRKGKPADFKWKQRMDAIEEEINGQHQEMAVLAKRWGMREFLKLSRPDKEKEWTDEEIEETGRRYYEIFRENAASVIKWLNETRSRVVARIEEEKPKPNLKMIIKQWEEDHQPARAQLYLQKRGESLEQLHESHAKRFRNLFDEYQKMLAEEDNPHKHFIQQMTNPMAAAGKAKQLFQHKDIERLKFYLEGLRRSAVEFQEEHVAMAEGYLAELEGRDADALVAYEKVTYPLLMLDALTRISGLHLTSHQIDKALPVMEKLAEMSPIRRPHYATLLALTGNGDKAIEIYTEYLELAPEDLVTLLKLAKLHAQRSEVEQARAALDKVLKIDPKNLPAKAQLAELDALEA</sequence>
<organism evidence="3 4">
    <name type="scientific">Magnetofaba australis IT-1</name>
    <dbReference type="NCBI Taxonomy" id="1434232"/>
    <lineage>
        <taxon>Bacteria</taxon>
        <taxon>Pseudomonadati</taxon>
        <taxon>Pseudomonadota</taxon>
        <taxon>Magnetococcia</taxon>
        <taxon>Magnetococcales</taxon>
        <taxon>Magnetococcaceae</taxon>
        <taxon>Magnetofaba</taxon>
    </lineage>
</organism>
<evidence type="ECO:0000313" key="4">
    <source>
        <dbReference type="Proteomes" id="UP000194003"/>
    </source>
</evidence>
<name>A0A1Y2K4T6_9PROT</name>
<reference evidence="3 4" key="1">
    <citation type="journal article" date="2016" name="BMC Genomics">
        <title>Combined genomic and structural analyses of a cultured magnetotactic bacterium reveals its niche adaptation to a dynamic environment.</title>
        <authorList>
            <person name="Araujo A.C."/>
            <person name="Morillo V."/>
            <person name="Cypriano J."/>
            <person name="Teixeira L.C."/>
            <person name="Leao P."/>
            <person name="Lyra S."/>
            <person name="Almeida L.G."/>
            <person name="Bazylinski D.A."/>
            <person name="Vasconcellos A.T."/>
            <person name="Abreu F."/>
            <person name="Lins U."/>
        </authorList>
    </citation>
    <scope>NUCLEOTIDE SEQUENCE [LARGE SCALE GENOMIC DNA]</scope>
    <source>
        <strain evidence="3 4">IT-1</strain>
    </source>
</reference>
<protein>
    <recommendedName>
        <fullName evidence="2">6-hydroxymethylpterin diphosphokinase MptE-like domain-containing protein</fullName>
    </recommendedName>
</protein>
<feature type="domain" description="6-hydroxymethylpterin diphosphokinase MptE-like" evidence="2">
    <location>
        <begin position="185"/>
        <end position="348"/>
    </location>
</feature>